<comment type="subcellular location">
    <subcellularLocation>
        <location evidence="11">Cell membrane</location>
        <topology evidence="11">Multi-pass membrane protein</topology>
    </subcellularLocation>
    <subcellularLocation>
        <location evidence="2">Cell membrane</location>
        <topology evidence="2">Peripheral membrane protein</topology>
    </subcellularLocation>
    <subcellularLocation>
        <location evidence="1">Membrane</location>
        <topology evidence="1">Multi-pass membrane protein</topology>
    </subcellularLocation>
</comment>
<dbReference type="PROSITE" id="PS50928">
    <property type="entry name" value="ABC_TM1"/>
    <property type="match status" value="1"/>
</dbReference>
<keyword evidence="9 11" id="KW-1133">Transmembrane helix</keyword>
<comment type="similarity">
    <text evidence="11">Belongs to the binding-protein-dependent transport system permease family.</text>
</comment>
<dbReference type="CDD" id="cd03257">
    <property type="entry name" value="ABC_NikE_OppD_transporters"/>
    <property type="match status" value="1"/>
</dbReference>
<feature type="domain" description="ABC transmembrane type-1" evidence="14">
    <location>
        <begin position="89"/>
        <end position="279"/>
    </location>
</feature>
<dbReference type="SUPFAM" id="SSF52540">
    <property type="entry name" value="P-loop containing nucleoside triphosphate hydrolases"/>
    <property type="match status" value="1"/>
</dbReference>
<evidence type="ECO:0000256" key="8">
    <source>
        <dbReference type="ARBA" id="ARBA00022840"/>
    </source>
</evidence>
<dbReference type="SMART" id="SM00382">
    <property type="entry name" value="AAA"/>
    <property type="match status" value="1"/>
</dbReference>
<protein>
    <submittedName>
        <fullName evidence="15">ABC transporter</fullName>
    </submittedName>
</protein>
<dbReference type="GO" id="GO:0015833">
    <property type="term" value="P:peptide transport"/>
    <property type="evidence" value="ECO:0007669"/>
    <property type="project" value="InterPro"/>
</dbReference>
<evidence type="ECO:0000256" key="3">
    <source>
        <dbReference type="ARBA" id="ARBA00005417"/>
    </source>
</evidence>
<evidence type="ECO:0000256" key="9">
    <source>
        <dbReference type="ARBA" id="ARBA00022989"/>
    </source>
</evidence>
<evidence type="ECO:0000256" key="10">
    <source>
        <dbReference type="ARBA" id="ARBA00023136"/>
    </source>
</evidence>
<dbReference type="GO" id="GO:0005886">
    <property type="term" value="C:plasma membrane"/>
    <property type="evidence" value="ECO:0007669"/>
    <property type="project" value="UniProtKB-SubCell"/>
</dbReference>
<dbReference type="InterPro" id="IPR035906">
    <property type="entry name" value="MetI-like_sf"/>
</dbReference>
<dbReference type="InterPro" id="IPR000515">
    <property type="entry name" value="MetI-like"/>
</dbReference>
<dbReference type="InterPro" id="IPR013563">
    <property type="entry name" value="Oligopep_ABC_C"/>
</dbReference>
<dbReference type="GO" id="GO:0055085">
    <property type="term" value="P:transmembrane transport"/>
    <property type="evidence" value="ECO:0007669"/>
    <property type="project" value="InterPro"/>
</dbReference>
<keyword evidence="6 11" id="KW-0812">Transmembrane</keyword>
<dbReference type="PROSITE" id="PS50893">
    <property type="entry name" value="ABC_TRANSPORTER_2"/>
    <property type="match status" value="1"/>
</dbReference>
<dbReference type="CDD" id="cd06261">
    <property type="entry name" value="TM_PBP2"/>
    <property type="match status" value="1"/>
</dbReference>
<dbReference type="InterPro" id="IPR027417">
    <property type="entry name" value="P-loop_NTPase"/>
</dbReference>
<dbReference type="PROSITE" id="PS00211">
    <property type="entry name" value="ABC_TRANSPORTER_1"/>
    <property type="match status" value="1"/>
</dbReference>
<evidence type="ECO:0000259" key="13">
    <source>
        <dbReference type="PROSITE" id="PS50893"/>
    </source>
</evidence>
<feature type="region of interest" description="Disordered" evidence="12">
    <location>
        <begin position="296"/>
        <end position="315"/>
    </location>
</feature>
<feature type="transmembrane region" description="Helical" evidence="11">
    <location>
        <begin position="137"/>
        <end position="163"/>
    </location>
</feature>
<comment type="similarity">
    <text evidence="3">Belongs to the ABC transporter superfamily.</text>
</comment>
<evidence type="ECO:0000313" key="16">
    <source>
        <dbReference type="Proteomes" id="UP000516373"/>
    </source>
</evidence>
<proteinExistence type="inferred from homology"/>
<dbReference type="RefSeq" id="WP_190898555.1">
    <property type="nucleotide sequence ID" value="NZ_AP023439.1"/>
</dbReference>
<dbReference type="InterPro" id="IPR003593">
    <property type="entry name" value="AAA+_ATPase"/>
</dbReference>
<evidence type="ECO:0000313" key="15">
    <source>
        <dbReference type="EMBL" id="BCL20332.1"/>
    </source>
</evidence>
<keyword evidence="8" id="KW-0067">ATP-binding</keyword>
<evidence type="ECO:0000256" key="2">
    <source>
        <dbReference type="ARBA" id="ARBA00004202"/>
    </source>
</evidence>
<dbReference type="Pfam" id="PF12911">
    <property type="entry name" value="OppC_N"/>
    <property type="match status" value="1"/>
</dbReference>
<keyword evidence="7" id="KW-0547">Nucleotide-binding</keyword>
<dbReference type="AlphaFoldDB" id="A0A7G1NDR7"/>
<dbReference type="InterPro" id="IPR017871">
    <property type="entry name" value="ABC_transporter-like_CS"/>
</dbReference>
<evidence type="ECO:0000256" key="1">
    <source>
        <dbReference type="ARBA" id="ARBA00004141"/>
    </source>
</evidence>
<feature type="transmembrane region" description="Helical" evidence="11">
    <location>
        <begin position="27"/>
        <end position="49"/>
    </location>
</feature>
<feature type="transmembrane region" description="Helical" evidence="11">
    <location>
        <begin position="91"/>
        <end position="116"/>
    </location>
</feature>
<dbReference type="PANTHER" id="PTHR43297:SF2">
    <property type="entry name" value="DIPEPTIDE TRANSPORT ATP-BINDING PROTEIN DPPD"/>
    <property type="match status" value="1"/>
</dbReference>
<evidence type="ECO:0000256" key="7">
    <source>
        <dbReference type="ARBA" id="ARBA00022741"/>
    </source>
</evidence>
<dbReference type="GO" id="GO:0005524">
    <property type="term" value="F:ATP binding"/>
    <property type="evidence" value="ECO:0007669"/>
    <property type="project" value="UniProtKB-KW"/>
</dbReference>
<dbReference type="NCBIfam" id="TIGR01727">
    <property type="entry name" value="oligo_HPY"/>
    <property type="match status" value="1"/>
</dbReference>
<dbReference type="Proteomes" id="UP000516373">
    <property type="component" value="Chromosome"/>
</dbReference>
<accession>A0A7G1NDR7</accession>
<dbReference type="Gene3D" id="1.10.3720.10">
    <property type="entry name" value="MetI-like"/>
    <property type="match status" value="1"/>
</dbReference>
<dbReference type="KEGG" id="stui:GCM10017668_21750"/>
<dbReference type="PANTHER" id="PTHR43297">
    <property type="entry name" value="OLIGOPEPTIDE TRANSPORT ATP-BINDING PROTEIN APPD"/>
    <property type="match status" value="1"/>
</dbReference>
<dbReference type="SUPFAM" id="SSF161098">
    <property type="entry name" value="MetI-like"/>
    <property type="match status" value="1"/>
</dbReference>
<sequence length="656" mass="69404">MMTRESLTAELSRPGIRLRGWRRLPPLSKAAVCFLAVVVLMALLAPLLAPHDPLDQQPPADGTGHPSAGHWMGQDSLGRDILSRLMYGARWSLAIGLGATGLALVAGALLGAVAATSRKAVDETLMRCLDVVMAFPGIALAAVLVAVFGGGITVLICAIAFLFTPPVARVVRANVLDQYGEDYVTAERVIGARTPHIVLRHVAVNCAAPVLVFCTVQVAEAVVFEASLSFIGAGVRPPDPSWGSVIADGKNLVLTGGWWATVFPGLLMLVTVLSLNILSEGVSDAWAVPAAREVDAREDDDPLEAPEPGSGEVLPLPGLAAAARRLRARARPLPQGRQPVLAVENLTVGFEGRHGGVDIVDGVSFEVLPGEVLGLVGESGCGKSLTALAIMGLQPKGARIGGQVRFHQRDLLAEPMRVRRRLLGHEMAMIYQDALSSLNPAMTIRAQLTQVVRRGGRRTPAELLTLVGLDPDRTLRSYPHELSGGQRQRVLIAMALSRDPTLIVADEPTTALDVTVQAQVMELLLRLRAELGFALILVSHDLALVADVTDRVVVMYGGQIVETGVTADLVEAPAHHYTRGLLGSVLSLESAAERMTQIKGVVPSPADFPAGCRFADRCPLASETCRTTPPGPLGTPTHTAACHHPAIDLATSEVVT</sequence>
<evidence type="ECO:0000256" key="5">
    <source>
        <dbReference type="ARBA" id="ARBA00022475"/>
    </source>
</evidence>
<feature type="domain" description="ABC transporter" evidence="13">
    <location>
        <begin position="341"/>
        <end position="582"/>
    </location>
</feature>
<dbReference type="EMBL" id="AP023439">
    <property type="protein sequence ID" value="BCL20332.1"/>
    <property type="molecule type" value="Genomic_DNA"/>
</dbReference>
<dbReference type="InterPro" id="IPR025966">
    <property type="entry name" value="OppC_N"/>
</dbReference>
<dbReference type="GO" id="GO:0016887">
    <property type="term" value="F:ATP hydrolysis activity"/>
    <property type="evidence" value="ECO:0007669"/>
    <property type="project" value="InterPro"/>
</dbReference>
<organism evidence="15 16">
    <name type="scientific">Streptomyces tuirus</name>
    <dbReference type="NCBI Taxonomy" id="68278"/>
    <lineage>
        <taxon>Bacteria</taxon>
        <taxon>Bacillati</taxon>
        <taxon>Actinomycetota</taxon>
        <taxon>Actinomycetes</taxon>
        <taxon>Kitasatosporales</taxon>
        <taxon>Streptomycetaceae</taxon>
        <taxon>Streptomyces</taxon>
    </lineage>
</organism>
<keyword evidence="5" id="KW-1003">Cell membrane</keyword>
<dbReference type="InterPro" id="IPR003439">
    <property type="entry name" value="ABC_transporter-like_ATP-bd"/>
</dbReference>
<dbReference type="Pfam" id="PF00005">
    <property type="entry name" value="ABC_tran"/>
    <property type="match status" value="1"/>
</dbReference>
<dbReference type="InterPro" id="IPR050388">
    <property type="entry name" value="ABC_Ni/Peptide_Import"/>
</dbReference>
<evidence type="ECO:0000259" key="14">
    <source>
        <dbReference type="PROSITE" id="PS50928"/>
    </source>
</evidence>
<evidence type="ECO:0000256" key="4">
    <source>
        <dbReference type="ARBA" id="ARBA00022448"/>
    </source>
</evidence>
<dbReference type="Pfam" id="PF08352">
    <property type="entry name" value="oligo_HPY"/>
    <property type="match status" value="1"/>
</dbReference>
<dbReference type="Pfam" id="PF00528">
    <property type="entry name" value="BPD_transp_1"/>
    <property type="match status" value="1"/>
</dbReference>
<keyword evidence="4 11" id="KW-0813">Transport</keyword>
<dbReference type="Gene3D" id="3.40.50.300">
    <property type="entry name" value="P-loop containing nucleotide triphosphate hydrolases"/>
    <property type="match status" value="1"/>
</dbReference>
<gene>
    <name evidence="15" type="ORF">GCM10017668_21750</name>
</gene>
<reference evidence="15 16" key="1">
    <citation type="journal article" date="2014" name="Int. J. Syst. Evol. Microbiol.">
        <title>Complete genome sequence of Corynebacterium casei LMG S-19264T (=DSM 44701T), isolated from a smear-ripened cheese.</title>
        <authorList>
            <consortium name="US DOE Joint Genome Institute (JGI-PGF)"/>
            <person name="Walter F."/>
            <person name="Albersmeier A."/>
            <person name="Kalinowski J."/>
            <person name="Ruckert C."/>
        </authorList>
    </citation>
    <scope>NUCLEOTIDE SEQUENCE [LARGE SCALE GENOMIC DNA]</scope>
    <source>
        <strain evidence="15 16">JCM 4255</strain>
    </source>
</reference>
<keyword evidence="10 11" id="KW-0472">Membrane</keyword>
<evidence type="ECO:0000256" key="6">
    <source>
        <dbReference type="ARBA" id="ARBA00022692"/>
    </source>
</evidence>
<evidence type="ECO:0000256" key="12">
    <source>
        <dbReference type="SAM" id="MobiDB-lite"/>
    </source>
</evidence>
<evidence type="ECO:0000256" key="11">
    <source>
        <dbReference type="RuleBase" id="RU363032"/>
    </source>
</evidence>
<name>A0A7G1NDR7_9ACTN</name>
<dbReference type="FunFam" id="3.40.50.300:FF:000016">
    <property type="entry name" value="Oligopeptide ABC transporter ATP-binding component"/>
    <property type="match status" value="1"/>
</dbReference>